<gene>
    <name evidence="2" type="ORF">ABUK86_03745</name>
</gene>
<dbReference type="CDD" id="cd00093">
    <property type="entry name" value="HTH_XRE"/>
    <property type="match status" value="1"/>
</dbReference>
<evidence type="ECO:0000313" key="2">
    <source>
        <dbReference type="EMBL" id="MES0832870.1"/>
    </source>
</evidence>
<dbReference type="Gene3D" id="1.10.260.40">
    <property type="entry name" value="lambda repressor-like DNA-binding domains"/>
    <property type="match status" value="1"/>
</dbReference>
<dbReference type="Pfam" id="PF19054">
    <property type="entry name" value="DUF5753"/>
    <property type="match status" value="1"/>
</dbReference>
<comment type="caution">
    <text evidence="2">The sequence shown here is derived from an EMBL/GenBank/DDBJ whole genome shotgun (WGS) entry which is preliminary data.</text>
</comment>
<dbReference type="EMBL" id="JBEQNB010000002">
    <property type="protein sequence ID" value="MES0832870.1"/>
    <property type="molecule type" value="Genomic_DNA"/>
</dbReference>
<sequence length="287" mass="32876">MAAVRKPKRVTLRGRWLGQRLRDLREAEGRTIEEVADYLQRAMGTVSRFETGIYPIRRTEVVALLDLYGANDPKLRANLLKIADDVWQTGWWDGYTKDVEDWFIDFVWLEELAVEQWLFNNTLVPGIFQTEAYARVVMRTTEPDATDDQVDRWIELRMTRQALLAREAPPLVRVVLDESTLRRQVGSSRIMRAQLEALVVAAGRAHVDIRVLPFTAGAHASPNGSFNIYRMANPYPEVGYVETPQGALYVESPDSVPMMQMYDRLWDASLPAEESAEFITTLSKELR</sequence>
<keyword evidence="3" id="KW-1185">Reference proteome</keyword>
<dbReference type="Pfam" id="PF13560">
    <property type="entry name" value="HTH_31"/>
    <property type="match status" value="1"/>
</dbReference>
<dbReference type="InterPro" id="IPR043917">
    <property type="entry name" value="DUF5753"/>
</dbReference>
<dbReference type="InterPro" id="IPR001387">
    <property type="entry name" value="Cro/C1-type_HTH"/>
</dbReference>
<feature type="domain" description="HTH cro/C1-type" evidence="1">
    <location>
        <begin position="21"/>
        <end position="75"/>
    </location>
</feature>
<name>A0ABV1ZP34_9ACTN</name>
<evidence type="ECO:0000259" key="1">
    <source>
        <dbReference type="PROSITE" id="PS50943"/>
    </source>
</evidence>
<proteinExistence type="predicted"/>
<evidence type="ECO:0000313" key="3">
    <source>
        <dbReference type="Proteomes" id="UP001432401"/>
    </source>
</evidence>
<dbReference type="RefSeq" id="WP_352982589.1">
    <property type="nucleotide sequence ID" value="NZ_JBEQNA010000001.1"/>
</dbReference>
<organism evidence="2 3">
    <name type="scientific">Nocardiopsis tropica</name>
    <dbReference type="NCBI Taxonomy" id="109330"/>
    <lineage>
        <taxon>Bacteria</taxon>
        <taxon>Bacillati</taxon>
        <taxon>Actinomycetota</taxon>
        <taxon>Actinomycetes</taxon>
        <taxon>Streptosporangiales</taxon>
        <taxon>Nocardiopsidaceae</taxon>
        <taxon>Nocardiopsis</taxon>
    </lineage>
</organism>
<dbReference type="InterPro" id="IPR010982">
    <property type="entry name" value="Lambda_DNA-bd_dom_sf"/>
</dbReference>
<dbReference type="SMART" id="SM00530">
    <property type="entry name" value="HTH_XRE"/>
    <property type="match status" value="1"/>
</dbReference>
<accession>A0ABV1ZP34</accession>
<dbReference type="PROSITE" id="PS50943">
    <property type="entry name" value="HTH_CROC1"/>
    <property type="match status" value="1"/>
</dbReference>
<protein>
    <submittedName>
        <fullName evidence="2">Helix-turn-helix transcriptional regulator</fullName>
    </submittedName>
</protein>
<dbReference type="SUPFAM" id="SSF47413">
    <property type="entry name" value="lambda repressor-like DNA-binding domains"/>
    <property type="match status" value="1"/>
</dbReference>
<reference evidence="2 3" key="1">
    <citation type="submission" date="2024-06" db="EMBL/GenBank/DDBJ databases">
        <authorList>
            <person name="Bataeva Y.V."/>
            <person name="Grigorian L.N."/>
            <person name="Solomentsev V.I."/>
        </authorList>
    </citation>
    <scope>NUCLEOTIDE SEQUENCE [LARGE SCALE GENOMIC DNA]</scope>
    <source>
        <strain evidence="3">SCPM-O-B-12605 (RCAM04882)</strain>
    </source>
</reference>
<dbReference type="Proteomes" id="UP001432401">
    <property type="component" value="Unassembled WGS sequence"/>
</dbReference>